<dbReference type="Gramene" id="Pp3c6_9590V3.1">
    <property type="protein sequence ID" value="Pp3c6_9590V3.1"/>
    <property type="gene ID" value="Pp3c6_9590"/>
</dbReference>
<reference evidence="2" key="3">
    <citation type="submission" date="2020-12" db="UniProtKB">
        <authorList>
            <consortium name="EnsemblPlants"/>
        </authorList>
    </citation>
    <scope>IDENTIFICATION</scope>
</reference>
<proteinExistence type="predicted"/>
<dbReference type="InParanoid" id="A0A2K1KF13"/>
<sequence>MWLEAEVAKKTLYAPSFLDYLLQKIIAKDKMLDYEFDILETIDLVLQVGGHIDYLYNLKFTH</sequence>
<dbReference type="Proteomes" id="UP000006727">
    <property type="component" value="Chromosome 6"/>
</dbReference>
<evidence type="ECO:0000313" key="3">
    <source>
        <dbReference type="Proteomes" id="UP000006727"/>
    </source>
</evidence>
<evidence type="ECO:0000313" key="1">
    <source>
        <dbReference type="EMBL" id="PNR52362.1"/>
    </source>
</evidence>
<reference evidence="1 3" key="2">
    <citation type="journal article" date="2018" name="Plant J.">
        <title>The Physcomitrella patens chromosome-scale assembly reveals moss genome structure and evolution.</title>
        <authorList>
            <person name="Lang D."/>
            <person name="Ullrich K.K."/>
            <person name="Murat F."/>
            <person name="Fuchs J."/>
            <person name="Jenkins J."/>
            <person name="Haas F.B."/>
            <person name="Piednoel M."/>
            <person name="Gundlach H."/>
            <person name="Van Bel M."/>
            <person name="Meyberg R."/>
            <person name="Vives C."/>
            <person name="Morata J."/>
            <person name="Symeonidi A."/>
            <person name="Hiss M."/>
            <person name="Muchero W."/>
            <person name="Kamisugi Y."/>
            <person name="Saleh O."/>
            <person name="Blanc G."/>
            <person name="Decker E.L."/>
            <person name="van Gessel N."/>
            <person name="Grimwood J."/>
            <person name="Hayes R.D."/>
            <person name="Graham S.W."/>
            <person name="Gunter L.E."/>
            <person name="McDaniel S.F."/>
            <person name="Hoernstein S.N.W."/>
            <person name="Larsson A."/>
            <person name="Li F.W."/>
            <person name="Perroud P.F."/>
            <person name="Phillips J."/>
            <person name="Ranjan P."/>
            <person name="Rokshar D.S."/>
            <person name="Rothfels C.J."/>
            <person name="Schneider L."/>
            <person name="Shu S."/>
            <person name="Stevenson D.W."/>
            <person name="Thummler F."/>
            <person name="Tillich M."/>
            <person name="Villarreal Aguilar J.C."/>
            <person name="Widiez T."/>
            <person name="Wong G.K."/>
            <person name="Wymore A."/>
            <person name="Zhang Y."/>
            <person name="Zimmer A.D."/>
            <person name="Quatrano R.S."/>
            <person name="Mayer K.F.X."/>
            <person name="Goodstein D."/>
            <person name="Casacuberta J.M."/>
            <person name="Vandepoele K."/>
            <person name="Reski R."/>
            <person name="Cuming A.C."/>
            <person name="Tuskan G.A."/>
            <person name="Maumus F."/>
            <person name="Salse J."/>
            <person name="Schmutz J."/>
            <person name="Rensing S.A."/>
        </authorList>
    </citation>
    <scope>NUCLEOTIDE SEQUENCE [LARGE SCALE GENOMIC DNA]</scope>
    <source>
        <strain evidence="2 3">cv. Gransden 2004</strain>
    </source>
</reference>
<dbReference type="AlphaFoldDB" id="A0A2K1KF13"/>
<keyword evidence="3" id="KW-1185">Reference proteome</keyword>
<protein>
    <submittedName>
        <fullName evidence="1 2">Uncharacterized protein</fullName>
    </submittedName>
</protein>
<dbReference type="EnsemblPlants" id="Pp3c6_9590V3.1">
    <property type="protein sequence ID" value="Pp3c6_9590V3.1"/>
    <property type="gene ID" value="Pp3c6_9590"/>
</dbReference>
<gene>
    <name evidence="1" type="ORF">PHYPA_008736</name>
</gene>
<evidence type="ECO:0000313" key="2">
    <source>
        <dbReference type="EnsemblPlants" id="Pp3c6_9590V3.1"/>
    </source>
</evidence>
<accession>A0A2K1KF13</accession>
<name>A0A2K1KF13_PHYPA</name>
<dbReference type="EMBL" id="ABEU02000006">
    <property type="protein sequence ID" value="PNR52362.1"/>
    <property type="molecule type" value="Genomic_DNA"/>
</dbReference>
<reference evidence="1 3" key="1">
    <citation type="journal article" date="2008" name="Science">
        <title>The Physcomitrella genome reveals evolutionary insights into the conquest of land by plants.</title>
        <authorList>
            <person name="Rensing S."/>
            <person name="Lang D."/>
            <person name="Zimmer A."/>
            <person name="Terry A."/>
            <person name="Salamov A."/>
            <person name="Shapiro H."/>
            <person name="Nishiyama T."/>
            <person name="Perroud P.-F."/>
            <person name="Lindquist E."/>
            <person name="Kamisugi Y."/>
            <person name="Tanahashi T."/>
            <person name="Sakakibara K."/>
            <person name="Fujita T."/>
            <person name="Oishi K."/>
            <person name="Shin-I T."/>
            <person name="Kuroki Y."/>
            <person name="Toyoda A."/>
            <person name="Suzuki Y."/>
            <person name="Hashimoto A."/>
            <person name="Yamaguchi K."/>
            <person name="Sugano A."/>
            <person name="Kohara Y."/>
            <person name="Fujiyama A."/>
            <person name="Anterola A."/>
            <person name="Aoki S."/>
            <person name="Ashton N."/>
            <person name="Barbazuk W.B."/>
            <person name="Barker E."/>
            <person name="Bennetzen J."/>
            <person name="Bezanilla M."/>
            <person name="Blankenship R."/>
            <person name="Cho S.H."/>
            <person name="Dutcher S."/>
            <person name="Estelle M."/>
            <person name="Fawcett J.A."/>
            <person name="Gundlach H."/>
            <person name="Hanada K."/>
            <person name="Heyl A."/>
            <person name="Hicks K.A."/>
            <person name="Hugh J."/>
            <person name="Lohr M."/>
            <person name="Mayer K."/>
            <person name="Melkozernov A."/>
            <person name="Murata T."/>
            <person name="Nelson D."/>
            <person name="Pils B."/>
            <person name="Prigge M."/>
            <person name="Reiss B."/>
            <person name="Renner T."/>
            <person name="Rombauts S."/>
            <person name="Rushton P."/>
            <person name="Sanderfoot A."/>
            <person name="Schween G."/>
            <person name="Shiu S.-H."/>
            <person name="Stueber K."/>
            <person name="Theodoulou F.L."/>
            <person name="Tu H."/>
            <person name="Van de Peer Y."/>
            <person name="Verrier P.J."/>
            <person name="Waters E."/>
            <person name="Wood A."/>
            <person name="Yang L."/>
            <person name="Cove D."/>
            <person name="Cuming A."/>
            <person name="Hasebe M."/>
            <person name="Lucas S."/>
            <person name="Mishler D.B."/>
            <person name="Reski R."/>
            <person name="Grigoriev I."/>
            <person name="Quatrano R.S."/>
            <person name="Boore J.L."/>
        </authorList>
    </citation>
    <scope>NUCLEOTIDE SEQUENCE [LARGE SCALE GENOMIC DNA]</scope>
    <source>
        <strain evidence="2 3">cv. Gransden 2004</strain>
    </source>
</reference>
<organism evidence="1">
    <name type="scientific">Physcomitrium patens</name>
    <name type="common">Spreading-leaved earth moss</name>
    <name type="synonym">Physcomitrella patens</name>
    <dbReference type="NCBI Taxonomy" id="3218"/>
    <lineage>
        <taxon>Eukaryota</taxon>
        <taxon>Viridiplantae</taxon>
        <taxon>Streptophyta</taxon>
        <taxon>Embryophyta</taxon>
        <taxon>Bryophyta</taxon>
        <taxon>Bryophytina</taxon>
        <taxon>Bryopsida</taxon>
        <taxon>Funariidae</taxon>
        <taxon>Funariales</taxon>
        <taxon>Funariaceae</taxon>
        <taxon>Physcomitrium</taxon>
    </lineage>
</organism>